<name>A0A2W5WX54_9MICO</name>
<accession>A0A2W5WX54</accession>
<comment type="caution">
    <text evidence="3">The sequence shown here is derived from an EMBL/GenBank/DDBJ whole genome shotgun (WGS) entry which is preliminary data.</text>
</comment>
<evidence type="ECO:0000259" key="2">
    <source>
        <dbReference type="Pfam" id="PF18909"/>
    </source>
</evidence>
<dbReference type="EMBL" id="QKWH01000001">
    <property type="protein sequence ID" value="PZR55243.1"/>
    <property type="molecule type" value="Genomic_DNA"/>
</dbReference>
<reference evidence="3 4" key="1">
    <citation type="submission" date="2018-06" db="EMBL/GenBank/DDBJ databases">
        <title>Whole genome sequencing of a novel hydrocarbon degrading bacterial strain, PW21 isolated from oil contaminated produced water sample.</title>
        <authorList>
            <person name="Nagkirti P."/>
            <person name="Shaikh A."/>
            <person name="Gowdaman V."/>
            <person name="Engineer A.E."/>
            <person name="Dagar S."/>
            <person name="Dhakephalkar P.K."/>
        </authorList>
    </citation>
    <scope>NUCLEOTIDE SEQUENCE [LARGE SCALE GENOMIC DNA]</scope>
    <source>
        <strain evidence="3 4">PW21</strain>
    </source>
</reference>
<feature type="region of interest" description="Disordered" evidence="1">
    <location>
        <begin position="1"/>
        <end position="20"/>
    </location>
</feature>
<dbReference type="Proteomes" id="UP000248783">
    <property type="component" value="Unassembled WGS sequence"/>
</dbReference>
<dbReference type="AlphaFoldDB" id="A0A2W5WX54"/>
<feature type="domain" description="dATP/dGTP diphosphohydrolase N-terminal" evidence="2">
    <location>
        <begin position="9"/>
        <end position="100"/>
    </location>
</feature>
<gene>
    <name evidence="3" type="ORF">DNL40_02410</name>
</gene>
<proteinExistence type="predicted"/>
<protein>
    <recommendedName>
        <fullName evidence="2">dATP/dGTP diphosphohydrolase N-terminal domain-containing protein</fullName>
    </recommendedName>
</protein>
<dbReference type="RefSeq" id="WP_111249607.1">
    <property type="nucleotide sequence ID" value="NZ_QKWH01000001.1"/>
</dbReference>
<evidence type="ECO:0000256" key="1">
    <source>
        <dbReference type="SAM" id="MobiDB-lite"/>
    </source>
</evidence>
<evidence type="ECO:0000313" key="4">
    <source>
        <dbReference type="Proteomes" id="UP000248783"/>
    </source>
</evidence>
<organism evidence="3 4">
    <name type="scientific">Xylanimonas oleitrophica</name>
    <dbReference type="NCBI Taxonomy" id="2607479"/>
    <lineage>
        <taxon>Bacteria</taxon>
        <taxon>Bacillati</taxon>
        <taxon>Actinomycetota</taxon>
        <taxon>Actinomycetes</taxon>
        <taxon>Micrococcales</taxon>
        <taxon>Promicromonosporaceae</taxon>
        <taxon>Xylanimonas</taxon>
    </lineage>
</organism>
<dbReference type="Pfam" id="PF18909">
    <property type="entry name" value="dGTP_diPhyd_N"/>
    <property type="match status" value="1"/>
</dbReference>
<feature type="compositionally biased region" description="Low complexity" evidence="1">
    <location>
        <begin position="1"/>
        <end position="11"/>
    </location>
</feature>
<keyword evidence="4" id="KW-1185">Reference proteome</keyword>
<evidence type="ECO:0000313" key="3">
    <source>
        <dbReference type="EMBL" id="PZR55243.1"/>
    </source>
</evidence>
<sequence>MTETMTTSTTGGRKGTKPQRYDLLPKAGMDAIAEVLAFGAEKYAAHNWRKGYEWGKSYAAAMRHMTAHWDGETLDPESGLPHLAHAGCHLMFMLTWLAEQGEGGEFDDRYRPPARGGGDTADATSAWLTRVSEGIEQALGRRS</sequence>
<feature type="region of interest" description="Disordered" evidence="1">
    <location>
        <begin position="105"/>
        <end position="126"/>
    </location>
</feature>
<dbReference type="InterPro" id="IPR044038">
    <property type="entry name" value="dATP/dGTP_diPOhydrolase_N"/>
</dbReference>